<proteinExistence type="inferred from homology"/>
<dbReference type="SMART" id="SM01091">
    <property type="entry name" value="CorC_HlyC"/>
    <property type="match status" value="1"/>
</dbReference>
<reference evidence="13" key="1">
    <citation type="submission" date="2023-03" db="EMBL/GenBank/DDBJ databases">
        <authorList>
            <person name="Steffen K."/>
            <person name="Cardenas P."/>
        </authorList>
    </citation>
    <scope>NUCLEOTIDE SEQUENCE</scope>
</reference>
<dbReference type="CDD" id="cd04590">
    <property type="entry name" value="CBS_pair_CorC_HlyC_assoc"/>
    <property type="match status" value="1"/>
</dbReference>
<dbReference type="PANTHER" id="PTHR22777:SF17">
    <property type="entry name" value="UPF0053 PROTEIN SLL0260"/>
    <property type="match status" value="1"/>
</dbReference>
<comment type="subcellular location">
    <subcellularLocation>
        <location evidence="1">Membrane</location>
        <topology evidence="1">Multi-pass membrane protein</topology>
    </subcellularLocation>
</comment>
<dbReference type="GO" id="GO:0005886">
    <property type="term" value="C:plasma membrane"/>
    <property type="evidence" value="ECO:0007669"/>
    <property type="project" value="TreeGrafter"/>
</dbReference>
<evidence type="ECO:0000313" key="13">
    <source>
        <dbReference type="EMBL" id="CAI8014899.1"/>
    </source>
</evidence>
<dbReference type="SUPFAM" id="SSF53254">
    <property type="entry name" value="Phosphoglycerate mutase-like"/>
    <property type="match status" value="1"/>
</dbReference>
<dbReference type="InterPro" id="IPR002550">
    <property type="entry name" value="CNNM"/>
</dbReference>
<evidence type="ECO:0000256" key="4">
    <source>
        <dbReference type="ARBA" id="ARBA00022737"/>
    </source>
</evidence>
<dbReference type="Proteomes" id="UP001174909">
    <property type="component" value="Unassembled WGS sequence"/>
</dbReference>
<evidence type="ECO:0000256" key="2">
    <source>
        <dbReference type="ARBA" id="ARBA00010484"/>
    </source>
</evidence>
<keyword evidence="6 8" id="KW-0129">CBS domain</keyword>
<dbReference type="Pfam" id="PF00571">
    <property type="entry name" value="CBS"/>
    <property type="match status" value="2"/>
</dbReference>
<keyword evidence="14" id="KW-1185">Reference proteome</keyword>
<dbReference type="Gene3D" id="3.10.580.10">
    <property type="entry name" value="CBS-domain"/>
    <property type="match status" value="1"/>
</dbReference>
<evidence type="ECO:0000259" key="12">
    <source>
        <dbReference type="PROSITE" id="PS51846"/>
    </source>
</evidence>
<protein>
    <submittedName>
        <fullName evidence="13">DUF21 domain-containing protein At1g55930, chloroplastic</fullName>
    </submittedName>
</protein>
<keyword evidence="4" id="KW-0677">Repeat</keyword>
<keyword evidence="7 9" id="KW-0472">Membrane</keyword>
<dbReference type="InterPro" id="IPR046342">
    <property type="entry name" value="CBS_dom_sf"/>
</dbReference>
<feature type="domain" description="CBS" evidence="11">
    <location>
        <begin position="275"/>
        <end position="331"/>
    </location>
</feature>
<dbReference type="InterPro" id="IPR036318">
    <property type="entry name" value="FAD-bd_PCMH-like_sf"/>
</dbReference>
<evidence type="ECO:0000256" key="8">
    <source>
        <dbReference type="PROSITE-ProRule" id="PRU00703"/>
    </source>
</evidence>
<dbReference type="Pfam" id="PF03471">
    <property type="entry name" value="CorC_HlyC"/>
    <property type="match status" value="1"/>
</dbReference>
<keyword evidence="3 9" id="KW-0812">Transmembrane</keyword>
<keyword evidence="5 9" id="KW-1133">Transmembrane helix</keyword>
<accession>A0AA35RPL6</accession>
<feature type="domain" description="CNNM transmembrane" evidence="12">
    <location>
        <begin position="1"/>
        <end position="189"/>
    </location>
</feature>
<feature type="transmembrane region" description="Helical" evidence="10">
    <location>
        <begin position="6"/>
        <end position="32"/>
    </location>
</feature>
<dbReference type="InterPro" id="IPR005170">
    <property type="entry name" value="Transptr-assoc_dom"/>
</dbReference>
<dbReference type="InterPro" id="IPR000644">
    <property type="entry name" value="CBS_dom"/>
</dbReference>
<dbReference type="InterPro" id="IPR029033">
    <property type="entry name" value="His_PPase_superfam"/>
</dbReference>
<evidence type="ECO:0000256" key="5">
    <source>
        <dbReference type="ARBA" id="ARBA00022989"/>
    </source>
</evidence>
<dbReference type="SUPFAM" id="SSF54631">
    <property type="entry name" value="CBS-domain pair"/>
    <property type="match status" value="1"/>
</dbReference>
<dbReference type="CDD" id="cd07067">
    <property type="entry name" value="HP_PGM_like"/>
    <property type="match status" value="1"/>
</dbReference>
<dbReference type="Pfam" id="PF00300">
    <property type="entry name" value="His_Phos_1"/>
    <property type="match status" value="1"/>
</dbReference>
<dbReference type="PANTHER" id="PTHR22777">
    <property type="entry name" value="HEMOLYSIN-RELATED"/>
    <property type="match status" value="1"/>
</dbReference>
<comment type="similarity">
    <text evidence="2">Belongs to the ACDP family.</text>
</comment>
<sequence>MESDDLGRLILLGICLGLSAFFSSSETAFIALPRARLLHLLSIGRHNAKLVERLIARPERLLATVLLSNNMVNTAAAALGTAVALNMIENDGLAVLVATAGVTLLLLIFSETLPKTVAWNRSEALAFAYARPLSIVQYVLYPGVRVLQTITNLFTRVLGITNSNDRISEGEIRSLIEAGAQTGAVERTEAELLDKVFRFGDQKVQEIMTPRTEIVWVEQGTTLKRFLALYAEHTHTRFPVFDGDIENVVGVLSNKDVLLALGKGEVELEDSVTGLLREAHFVPETKSVSDTFSEMQQAGYGLVLTVDEFGGIAGLVTLKQMLEVIVGQVDEERDDVDDEVTQVDENTYRINAGITIIQANERLRLDLPEGEYQTLAGFILDRLGYIPEAGEIVEYRNLKLTVRSMSGVAEEMAKMLAIPVETREGLKELALGELEGVKGEEMRAGWPEVFETWNSRPELTVMPGGESLQTLEERAWQVILELEQTHSPGEGLAIVSHNFTIRAICGKLLGIPLANFHRLHLALSSVSVFESAPRGRRLLSYNSTGHLHTVAPSVSA</sequence>
<evidence type="ECO:0000259" key="11">
    <source>
        <dbReference type="PROSITE" id="PS51371"/>
    </source>
</evidence>
<evidence type="ECO:0000256" key="3">
    <source>
        <dbReference type="ARBA" id="ARBA00022692"/>
    </source>
</evidence>
<dbReference type="InterPro" id="IPR044751">
    <property type="entry name" value="Ion_transp-like_CBS"/>
</dbReference>
<evidence type="ECO:0000256" key="9">
    <source>
        <dbReference type="PROSITE-ProRule" id="PRU01193"/>
    </source>
</evidence>
<dbReference type="Pfam" id="PF01595">
    <property type="entry name" value="CNNM"/>
    <property type="match status" value="1"/>
</dbReference>
<dbReference type="SMART" id="SM00116">
    <property type="entry name" value="CBS"/>
    <property type="match status" value="2"/>
</dbReference>
<evidence type="ECO:0000256" key="10">
    <source>
        <dbReference type="SAM" id="Phobius"/>
    </source>
</evidence>
<dbReference type="Gene3D" id="3.40.50.1240">
    <property type="entry name" value="Phosphoglycerate mutase-like"/>
    <property type="match status" value="1"/>
</dbReference>
<comment type="caution">
    <text evidence="13">The sequence shown here is derived from an EMBL/GenBank/DDBJ whole genome shotgun (WGS) entry which is preliminary data.</text>
</comment>
<dbReference type="InterPro" id="IPR016169">
    <property type="entry name" value="FAD-bd_PCMH_sub2"/>
</dbReference>
<dbReference type="Gene3D" id="3.30.465.10">
    <property type="match status" value="1"/>
</dbReference>
<organism evidence="13 14">
    <name type="scientific">Geodia barretti</name>
    <name type="common">Barrett's horny sponge</name>
    <dbReference type="NCBI Taxonomy" id="519541"/>
    <lineage>
        <taxon>Eukaryota</taxon>
        <taxon>Metazoa</taxon>
        <taxon>Porifera</taxon>
        <taxon>Demospongiae</taxon>
        <taxon>Heteroscleromorpha</taxon>
        <taxon>Tetractinellida</taxon>
        <taxon>Astrophorina</taxon>
        <taxon>Geodiidae</taxon>
        <taxon>Geodia</taxon>
    </lineage>
</organism>
<dbReference type="PROSITE" id="PS51846">
    <property type="entry name" value="CNNM"/>
    <property type="match status" value="1"/>
</dbReference>
<evidence type="ECO:0000256" key="6">
    <source>
        <dbReference type="ARBA" id="ARBA00023122"/>
    </source>
</evidence>
<dbReference type="EMBL" id="CASHTH010001397">
    <property type="protein sequence ID" value="CAI8014899.1"/>
    <property type="molecule type" value="Genomic_DNA"/>
</dbReference>
<dbReference type="AlphaFoldDB" id="A0AA35RPL6"/>
<dbReference type="PROSITE" id="PS51371">
    <property type="entry name" value="CBS"/>
    <property type="match status" value="2"/>
</dbReference>
<feature type="domain" description="CBS" evidence="11">
    <location>
        <begin position="208"/>
        <end position="268"/>
    </location>
</feature>
<gene>
    <name evidence="13" type="ORF">GBAR_LOCUS9285</name>
</gene>
<evidence type="ECO:0000256" key="7">
    <source>
        <dbReference type="ARBA" id="ARBA00023136"/>
    </source>
</evidence>
<evidence type="ECO:0000313" key="14">
    <source>
        <dbReference type="Proteomes" id="UP001174909"/>
    </source>
</evidence>
<dbReference type="GO" id="GO:0050660">
    <property type="term" value="F:flavin adenine dinucleotide binding"/>
    <property type="evidence" value="ECO:0007669"/>
    <property type="project" value="InterPro"/>
</dbReference>
<name>A0AA35RPL6_GEOBA</name>
<dbReference type="InterPro" id="IPR013078">
    <property type="entry name" value="His_Pase_superF_clade-1"/>
</dbReference>
<dbReference type="SUPFAM" id="SSF56176">
    <property type="entry name" value="FAD-binding/transporter-associated domain-like"/>
    <property type="match status" value="1"/>
</dbReference>
<evidence type="ECO:0000256" key="1">
    <source>
        <dbReference type="ARBA" id="ARBA00004141"/>
    </source>
</evidence>